<dbReference type="GO" id="GO:0005886">
    <property type="term" value="C:plasma membrane"/>
    <property type="evidence" value="ECO:0007669"/>
    <property type="project" value="UniProtKB-SubCell"/>
</dbReference>
<dbReference type="AlphaFoldDB" id="A0A1E7F5M4"/>
<dbReference type="Pfam" id="PF25539">
    <property type="entry name" value="Bestrophin_2"/>
    <property type="match status" value="1"/>
</dbReference>
<feature type="region of interest" description="Disordered" evidence="8">
    <location>
        <begin position="1"/>
        <end position="28"/>
    </location>
</feature>
<feature type="transmembrane region" description="Helical" evidence="9">
    <location>
        <begin position="99"/>
        <end position="121"/>
    </location>
</feature>
<evidence type="ECO:0000256" key="3">
    <source>
        <dbReference type="ARBA" id="ARBA00022475"/>
    </source>
</evidence>
<evidence type="ECO:0000313" key="10">
    <source>
        <dbReference type="EMBL" id="OEU13457.1"/>
    </source>
</evidence>
<organism evidence="10 11">
    <name type="scientific">Fragilariopsis cylindrus CCMP1102</name>
    <dbReference type="NCBI Taxonomy" id="635003"/>
    <lineage>
        <taxon>Eukaryota</taxon>
        <taxon>Sar</taxon>
        <taxon>Stramenopiles</taxon>
        <taxon>Ochrophyta</taxon>
        <taxon>Bacillariophyta</taxon>
        <taxon>Bacillariophyceae</taxon>
        <taxon>Bacillariophycidae</taxon>
        <taxon>Bacillariales</taxon>
        <taxon>Bacillariaceae</taxon>
        <taxon>Fragilariopsis</taxon>
    </lineage>
</organism>
<sequence length="391" mass="43693">MHPIIPSVSYHNNNPSSTTTTTTTSSSKRIRGQDNVESFLSDLAELDSLSGTASILTKSHSKSDSSYTKFWTVDDWKLHQLKSLRRYAKHLRSWWKSPTFISVLPTVAMSFLWTSICIFAVRCELVKEYVQQAPFSQSISSFTSPISILLALKINRSLNRLFEARTAWGKMIRVATSLAGMAVHYIVPVDPEKGLLIGRYLAAFGWCMKGKLRGGEDDSIVLRTLLPFDEAAWMESCKNGPDYTSGSPSAIIFRLRSIIASMTNESYEGRFMSVVASQVMEERLGELEQTVETCKKIVASPIPPTFTRMTSRVLCLFLFFLPLALVSSGMQSPIAILVIVTFLSYIFVGIDEISVEVEHPFPLLPMFALATNLKNGVANQYKMMKELTMGM</sequence>
<keyword evidence="2" id="KW-0813">Transport</keyword>
<feature type="compositionally biased region" description="Low complexity" evidence="8">
    <location>
        <begin position="16"/>
        <end position="27"/>
    </location>
</feature>
<evidence type="ECO:0000256" key="1">
    <source>
        <dbReference type="ARBA" id="ARBA00004651"/>
    </source>
</evidence>
<keyword evidence="7 9" id="KW-0472">Membrane</keyword>
<dbReference type="GO" id="GO:0005254">
    <property type="term" value="F:chloride channel activity"/>
    <property type="evidence" value="ECO:0007669"/>
    <property type="project" value="InterPro"/>
</dbReference>
<keyword evidence="5 9" id="KW-1133">Transmembrane helix</keyword>
<dbReference type="EMBL" id="KV784361">
    <property type="protein sequence ID" value="OEU13457.1"/>
    <property type="molecule type" value="Genomic_DNA"/>
</dbReference>
<dbReference type="KEGG" id="fcy:FRACYDRAFT_269825"/>
<protein>
    <submittedName>
        <fullName evidence="10">Uncharacterized protein</fullName>
    </submittedName>
</protein>
<evidence type="ECO:0000256" key="2">
    <source>
        <dbReference type="ARBA" id="ARBA00022448"/>
    </source>
</evidence>
<gene>
    <name evidence="10" type="ORF">FRACYDRAFT_269825</name>
</gene>
<keyword evidence="3" id="KW-1003">Cell membrane</keyword>
<evidence type="ECO:0000256" key="4">
    <source>
        <dbReference type="ARBA" id="ARBA00022692"/>
    </source>
</evidence>
<proteinExistence type="predicted"/>
<keyword evidence="4 9" id="KW-0812">Transmembrane</keyword>
<dbReference type="OrthoDB" id="1368at2759"/>
<dbReference type="Proteomes" id="UP000095751">
    <property type="component" value="Unassembled WGS sequence"/>
</dbReference>
<evidence type="ECO:0000256" key="9">
    <source>
        <dbReference type="SAM" id="Phobius"/>
    </source>
</evidence>
<reference evidence="10 11" key="1">
    <citation type="submission" date="2016-09" db="EMBL/GenBank/DDBJ databases">
        <title>Extensive genetic diversity and differential bi-allelic expression allows diatom success in the polar Southern Ocean.</title>
        <authorList>
            <consortium name="DOE Joint Genome Institute"/>
            <person name="Mock T."/>
            <person name="Otillar R.P."/>
            <person name="Strauss J."/>
            <person name="Dupont C."/>
            <person name="Frickenhaus S."/>
            <person name="Maumus F."/>
            <person name="Mcmullan M."/>
            <person name="Sanges R."/>
            <person name="Schmutz J."/>
            <person name="Toseland A."/>
            <person name="Valas R."/>
            <person name="Veluchamy A."/>
            <person name="Ward B.J."/>
            <person name="Allen A."/>
            <person name="Barry K."/>
            <person name="Falciatore A."/>
            <person name="Ferrante M."/>
            <person name="Fortunato A.E."/>
            <person name="Gloeckner G."/>
            <person name="Gruber A."/>
            <person name="Hipkin R."/>
            <person name="Janech M."/>
            <person name="Kroth P."/>
            <person name="Leese F."/>
            <person name="Lindquist E."/>
            <person name="Lyon B.R."/>
            <person name="Martin J."/>
            <person name="Mayer C."/>
            <person name="Parker M."/>
            <person name="Quesneville H."/>
            <person name="Raymond J."/>
            <person name="Uhlig C."/>
            <person name="Valentin K.U."/>
            <person name="Worden A.Z."/>
            <person name="Armbrust E.V."/>
            <person name="Bowler C."/>
            <person name="Green B."/>
            <person name="Moulton V."/>
            <person name="Van Oosterhout C."/>
            <person name="Grigoriev I."/>
        </authorList>
    </citation>
    <scope>NUCLEOTIDE SEQUENCE [LARGE SCALE GENOMIC DNA]</scope>
    <source>
        <strain evidence="10 11">CCMP1102</strain>
    </source>
</reference>
<accession>A0A1E7F5M4</accession>
<name>A0A1E7F5M4_9STRA</name>
<evidence type="ECO:0000256" key="8">
    <source>
        <dbReference type="SAM" id="MobiDB-lite"/>
    </source>
</evidence>
<comment type="subcellular location">
    <subcellularLocation>
        <location evidence="1">Cell membrane</location>
        <topology evidence="1">Multi-pass membrane protein</topology>
    </subcellularLocation>
</comment>
<dbReference type="InParanoid" id="A0A1E7F5M4"/>
<dbReference type="PANTHER" id="PTHR33281">
    <property type="entry name" value="UPF0187 PROTEIN YNEE"/>
    <property type="match status" value="1"/>
</dbReference>
<keyword evidence="11" id="KW-1185">Reference proteome</keyword>
<evidence type="ECO:0000256" key="7">
    <source>
        <dbReference type="ARBA" id="ARBA00023136"/>
    </source>
</evidence>
<dbReference type="InterPro" id="IPR044669">
    <property type="entry name" value="YneE/VCCN1/2-like"/>
</dbReference>
<evidence type="ECO:0000256" key="5">
    <source>
        <dbReference type="ARBA" id="ARBA00022989"/>
    </source>
</evidence>
<dbReference type="PANTHER" id="PTHR33281:SF19">
    <property type="entry name" value="VOLTAGE-DEPENDENT ANION CHANNEL-FORMING PROTEIN YNEE"/>
    <property type="match status" value="1"/>
</dbReference>
<evidence type="ECO:0000256" key="6">
    <source>
        <dbReference type="ARBA" id="ARBA00023065"/>
    </source>
</evidence>
<evidence type="ECO:0000313" key="11">
    <source>
        <dbReference type="Proteomes" id="UP000095751"/>
    </source>
</evidence>
<keyword evidence="6" id="KW-0406">Ion transport</keyword>